<dbReference type="Proteomes" id="UP000790377">
    <property type="component" value="Unassembled WGS sequence"/>
</dbReference>
<organism evidence="1 2">
    <name type="scientific">Hygrophoropsis aurantiaca</name>
    <dbReference type="NCBI Taxonomy" id="72124"/>
    <lineage>
        <taxon>Eukaryota</taxon>
        <taxon>Fungi</taxon>
        <taxon>Dikarya</taxon>
        <taxon>Basidiomycota</taxon>
        <taxon>Agaricomycotina</taxon>
        <taxon>Agaricomycetes</taxon>
        <taxon>Agaricomycetidae</taxon>
        <taxon>Boletales</taxon>
        <taxon>Coniophorineae</taxon>
        <taxon>Hygrophoropsidaceae</taxon>
        <taxon>Hygrophoropsis</taxon>
    </lineage>
</organism>
<reference evidence="1" key="1">
    <citation type="journal article" date="2021" name="New Phytol.">
        <title>Evolutionary innovations through gain and loss of genes in the ectomycorrhizal Boletales.</title>
        <authorList>
            <person name="Wu G."/>
            <person name="Miyauchi S."/>
            <person name="Morin E."/>
            <person name="Kuo A."/>
            <person name="Drula E."/>
            <person name="Varga T."/>
            <person name="Kohler A."/>
            <person name="Feng B."/>
            <person name="Cao Y."/>
            <person name="Lipzen A."/>
            <person name="Daum C."/>
            <person name="Hundley H."/>
            <person name="Pangilinan J."/>
            <person name="Johnson J."/>
            <person name="Barry K."/>
            <person name="LaButti K."/>
            <person name="Ng V."/>
            <person name="Ahrendt S."/>
            <person name="Min B."/>
            <person name="Choi I.G."/>
            <person name="Park H."/>
            <person name="Plett J.M."/>
            <person name="Magnuson J."/>
            <person name="Spatafora J.W."/>
            <person name="Nagy L.G."/>
            <person name="Henrissat B."/>
            <person name="Grigoriev I.V."/>
            <person name="Yang Z.L."/>
            <person name="Xu J."/>
            <person name="Martin F.M."/>
        </authorList>
    </citation>
    <scope>NUCLEOTIDE SEQUENCE</scope>
    <source>
        <strain evidence="1">ATCC 28755</strain>
    </source>
</reference>
<dbReference type="EMBL" id="MU269099">
    <property type="protein sequence ID" value="KAH7903241.1"/>
    <property type="molecule type" value="Genomic_DNA"/>
</dbReference>
<proteinExistence type="predicted"/>
<sequence>DALCAVNVQHDCAASEPSCDIIHVKDHQERSESTKGKRILQHSSANNYILNSHSLHNYRLIAAVTPASLR</sequence>
<evidence type="ECO:0000313" key="1">
    <source>
        <dbReference type="EMBL" id="KAH7903241.1"/>
    </source>
</evidence>
<gene>
    <name evidence="1" type="ORF">BJ138DRAFT_983744</name>
</gene>
<evidence type="ECO:0000313" key="2">
    <source>
        <dbReference type="Proteomes" id="UP000790377"/>
    </source>
</evidence>
<accession>A0ACB7ZQQ1</accession>
<protein>
    <submittedName>
        <fullName evidence="1">Uncharacterized protein</fullName>
    </submittedName>
</protein>
<feature type="non-terminal residue" evidence="1">
    <location>
        <position position="70"/>
    </location>
</feature>
<name>A0ACB7ZQQ1_9AGAM</name>
<feature type="non-terminal residue" evidence="1">
    <location>
        <position position="1"/>
    </location>
</feature>
<keyword evidence="2" id="KW-1185">Reference proteome</keyword>
<comment type="caution">
    <text evidence="1">The sequence shown here is derived from an EMBL/GenBank/DDBJ whole genome shotgun (WGS) entry which is preliminary data.</text>
</comment>